<protein>
    <recommendedName>
        <fullName evidence="1">Conserved oligomeric Golgi complex subunit 5 helical domain-containing protein</fullName>
    </recommendedName>
</protein>
<dbReference type="InterPro" id="IPR048485">
    <property type="entry name" value="COG5_helical"/>
</dbReference>
<accession>A0AAD4M630</accession>
<dbReference type="InterPro" id="IPR019465">
    <property type="entry name" value="Cog5"/>
</dbReference>
<evidence type="ECO:0000259" key="1">
    <source>
        <dbReference type="Pfam" id="PF20649"/>
    </source>
</evidence>
<reference evidence="2" key="1">
    <citation type="journal article" date="2022" name="New Phytol.">
        <title>Evolutionary transition to the ectomycorrhizal habit in the genomes of a hyperdiverse lineage of mushroom-forming fungi.</title>
        <authorList>
            <person name="Looney B."/>
            <person name="Miyauchi S."/>
            <person name="Morin E."/>
            <person name="Drula E."/>
            <person name="Courty P.E."/>
            <person name="Kohler A."/>
            <person name="Kuo A."/>
            <person name="LaButti K."/>
            <person name="Pangilinan J."/>
            <person name="Lipzen A."/>
            <person name="Riley R."/>
            <person name="Andreopoulos W."/>
            <person name="He G."/>
            <person name="Johnson J."/>
            <person name="Nolan M."/>
            <person name="Tritt A."/>
            <person name="Barry K.W."/>
            <person name="Grigoriev I.V."/>
            <person name="Nagy L.G."/>
            <person name="Hibbett D."/>
            <person name="Henrissat B."/>
            <person name="Matheny P.B."/>
            <person name="Labbe J."/>
            <person name="Martin F.M."/>
        </authorList>
    </citation>
    <scope>NUCLEOTIDE SEQUENCE</scope>
    <source>
        <strain evidence="2">BPL690</strain>
    </source>
</reference>
<sequence>MECMNQPLLATSLQTAHNLRLLPDLVQNLILDLSSAVEARIKPAFDVSQISKELNAKDPTSSSTGLAYKSRIRQEPTSVTAPQWANALWSRLTNLIDDMAGACVKVYTLEKVVFLDEAMKVLESKPSTAFWAALARSLEKQIRDGAKNSTFLQQTLSSGYPRLLRLFHDFFSKIAVHTDTVYTQERQSALPFARVQQMNESVGQAFQGGARAPPSTAEGTNVARMIANELDAAKFDPLLVRSVARNAKSSLDMLLARADGLVVRDRTATLLAGPTATPQQVQNLSLATFLYQCSTRMRALEEEHSSDLYAILRPSVVDMTETYGRIIDPLLAAIKSESSGVIAKLHREVARSADPLSDMGGSSVYVKELTEKLAFVKTEILARLAIEEVARDWPLKIVRHVLRAFVLHVSIVKPLDETRKLRLTGDMTELEFSLGAFISEGKSRHSSGGLDAIGSEYRALRALRPLLFLETARLAEPNATKGLPPLVVLHHILVRAPIPLPHALHGWQASEYVRWVEEHTEEEALTLIDGGLTHWEKTSETEGRDPEAEYLLLARNVLANARA</sequence>
<dbReference type="GO" id="GO:0006891">
    <property type="term" value="P:intra-Golgi vesicle-mediated transport"/>
    <property type="evidence" value="ECO:0007669"/>
    <property type="project" value="InterPro"/>
</dbReference>
<name>A0AAD4M630_9AGAM</name>
<dbReference type="Proteomes" id="UP001203297">
    <property type="component" value="Unassembled WGS sequence"/>
</dbReference>
<dbReference type="PANTHER" id="PTHR13228">
    <property type="entry name" value="CONSERVED OLIGOMERIC GOLGI COMPLEX COMPONENT 5"/>
    <property type="match status" value="1"/>
</dbReference>
<proteinExistence type="predicted"/>
<dbReference type="PANTHER" id="PTHR13228:SF3">
    <property type="entry name" value="CONSERVED OLIGOMERIC GOLGI COMPLEX SUBUNIT 5"/>
    <property type="match status" value="1"/>
</dbReference>
<gene>
    <name evidence="2" type="ORF">B0F90DRAFT_1721396</name>
</gene>
<dbReference type="AlphaFoldDB" id="A0AAD4M630"/>
<feature type="domain" description="Conserved oligomeric Golgi complex subunit 5 helical" evidence="1">
    <location>
        <begin position="1"/>
        <end position="171"/>
    </location>
</feature>
<evidence type="ECO:0000313" key="2">
    <source>
        <dbReference type="EMBL" id="KAI0301063.1"/>
    </source>
</evidence>
<comment type="caution">
    <text evidence="2">The sequence shown here is derived from an EMBL/GenBank/DDBJ whole genome shotgun (WGS) entry which is preliminary data.</text>
</comment>
<keyword evidence="3" id="KW-1185">Reference proteome</keyword>
<dbReference type="Pfam" id="PF20649">
    <property type="entry name" value="COG5_C"/>
    <property type="match status" value="1"/>
</dbReference>
<dbReference type="EMBL" id="WTXG01000016">
    <property type="protein sequence ID" value="KAI0301063.1"/>
    <property type="molecule type" value="Genomic_DNA"/>
</dbReference>
<evidence type="ECO:0000313" key="3">
    <source>
        <dbReference type="Proteomes" id="UP001203297"/>
    </source>
</evidence>
<dbReference type="GO" id="GO:0017119">
    <property type="term" value="C:Golgi transport complex"/>
    <property type="evidence" value="ECO:0007669"/>
    <property type="project" value="InterPro"/>
</dbReference>
<organism evidence="2 3">
    <name type="scientific">Multifurca ochricompacta</name>
    <dbReference type="NCBI Taxonomy" id="376703"/>
    <lineage>
        <taxon>Eukaryota</taxon>
        <taxon>Fungi</taxon>
        <taxon>Dikarya</taxon>
        <taxon>Basidiomycota</taxon>
        <taxon>Agaricomycotina</taxon>
        <taxon>Agaricomycetes</taxon>
        <taxon>Russulales</taxon>
        <taxon>Russulaceae</taxon>
        <taxon>Multifurca</taxon>
    </lineage>
</organism>